<name>A0A1R3GBC2_COCAP</name>
<gene>
    <name evidence="2" type="ORF">CCACVL1_27290</name>
</gene>
<dbReference type="EMBL" id="AWWV01014689">
    <property type="protein sequence ID" value="OMO55382.1"/>
    <property type="molecule type" value="Genomic_DNA"/>
</dbReference>
<reference evidence="2 3" key="1">
    <citation type="submission" date="2013-09" db="EMBL/GenBank/DDBJ databases">
        <title>Corchorus capsularis genome sequencing.</title>
        <authorList>
            <person name="Alam M."/>
            <person name="Haque M.S."/>
            <person name="Islam M.S."/>
            <person name="Emdad E.M."/>
            <person name="Islam M.M."/>
            <person name="Ahmed B."/>
            <person name="Halim A."/>
            <person name="Hossen Q.M.M."/>
            <person name="Hossain M.Z."/>
            <person name="Ahmed R."/>
            <person name="Khan M.M."/>
            <person name="Islam R."/>
            <person name="Rashid M.M."/>
            <person name="Khan S.A."/>
            <person name="Rahman M.S."/>
            <person name="Alam M."/>
        </authorList>
    </citation>
    <scope>NUCLEOTIDE SEQUENCE [LARGE SCALE GENOMIC DNA]</scope>
    <source>
        <strain evidence="3">cv. CVL-1</strain>
        <tissue evidence="2">Whole seedling</tissue>
    </source>
</reference>
<accession>A0A1R3GBC2</accession>
<feature type="region of interest" description="Disordered" evidence="1">
    <location>
        <begin position="1"/>
        <end position="27"/>
    </location>
</feature>
<sequence>MKPERRSNREKRQCRIQEGSEKRKNKNLKWDRRNCAEESLEKTKIRTQR</sequence>
<evidence type="ECO:0000256" key="1">
    <source>
        <dbReference type="SAM" id="MobiDB-lite"/>
    </source>
</evidence>
<comment type="caution">
    <text evidence="2">The sequence shown here is derived from an EMBL/GenBank/DDBJ whole genome shotgun (WGS) entry which is preliminary data.</text>
</comment>
<evidence type="ECO:0000313" key="3">
    <source>
        <dbReference type="Proteomes" id="UP000188268"/>
    </source>
</evidence>
<keyword evidence="3" id="KW-1185">Reference proteome</keyword>
<dbReference type="AlphaFoldDB" id="A0A1R3GBC2"/>
<evidence type="ECO:0000313" key="2">
    <source>
        <dbReference type="EMBL" id="OMO55382.1"/>
    </source>
</evidence>
<dbReference type="Gramene" id="OMO55382">
    <property type="protein sequence ID" value="OMO55382"/>
    <property type="gene ID" value="CCACVL1_27290"/>
</dbReference>
<proteinExistence type="predicted"/>
<protein>
    <submittedName>
        <fullName evidence="2">Uncharacterized protein</fullName>
    </submittedName>
</protein>
<dbReference type="Proteomes" id="UP000188268">
    <property type="component" value="Unassembled WGS sequence"/>
</dbReference>
<organism evidence="2 3">
    <name type="scientific">Corchorus capsularis</name>
    <name type="common">Jute</name>
    <dbReference type="NCBI Taxonomy" id="210143"/>
    <lineage>
        <taxon>Eukaryota</taxon>
        <taxon>Viridiplantae</taxon>
        <taxon>Streptophyta</taxon>
        <taxon>Embryophyta</taxon>
        <taxon>Tracheophyta</taxon>
        <taxon>Spermatophyta</taxon>
        <taxon>Magnoliopsida</taxon>
        <taxon>eudicotyledons</taxon>
        <taxon>Gunneridae</taxon>
        <taxon>Pentapetalae</taxon>
        <taxon>rosids</taxon>
        <taxon>malvids</taxon>
        <taxon>Malvales</taxon>
        <taxon>Malvaceae</taxon>
        <taxon>Grewioideae</taxon>
        <taxon>Apeibeae</taxon>
        <taxon>Corchorus</taxon>
    </lineage>
</organism>